<dbReference type="AlphaFoldDB" id="A0A8S2W6S0"/>
<dbReference type="Proteomes" id="UP000681967">
    <property type="component" value="Unassembled WGS sequence"/>
</dbReference>
<evidence type="ECO:0000313" key="4">
    <source>
        <dbReference type="EMBL" id="CAF4873060.1"/>
    </source>
</evidence>
<sequence>NELSFFCRSNLQRWQELAAEKQQLTRTSLAAISTSTSTDDISDSSRTPPANNTRQPSSS</sequence>
<proteinExistence type="predicted"/>
<feature type="compositionally biased region" description="Low complexity" evidence="1">
    <location>
        <begin position="30"/>
        <end position="47"/>
    </location>
</feature>
<protein>
    <submittedName>
        <fullName evidence="2">Uncharacterized protein</fullName>
    </submittedName>
</protein>
<comment type="caution">
    <text evidence="2">The sequence shown here is derived from an EMBL/GenBank/DDBJ whole genome shotgun (WGS) entry which is preliminary data.</text>
</comment>
<dbReference type="EMBL" id="CAJOBH010094380">
    <property type="protein sequence ID" value="CAF4582163.1"/>
    <property type="molecule type" value="Genomic_DNA"/>
</dbReference>
<name>A0A8S2W6S0_9BILA</name>
<dbReference type="EMBL" id="CAJOBJ010168350">
    <property type="protein sequence ID" value="CAF4873060.1"/>
    <property type="molecule type" value="Genomic_DNA"/>
</dbReference>
<dbReference type="Proteomes" id="UP000681720">
    <property type="component" value="Unassembled WGS sequence"/>
</dbReference>
<evidence type="ECO:0000313" key="3">
    <source>
        <dbReference type="EMBL" id="CAF4582163.1"/>
    </source>
</evidence>
<evidence type="ECO:0000313" key="2">
    <source>
        <dbReference type="EMBL" id="CAF4434443.1"/>
    </source>
</evidence>
<organism evidence="2 5">
    <name type="scientific">Rotaria magnacalcarata</name>
    <dbReference type="NCBI Taxonomy" id="392030"/>
    <lineage>
        <taxon>Eukaryota</taxon>
        <taxon>Metazoa</taxon>
        <taxon>Spiralia</taxon>
        <taxon>Gnathifera</taxon>
        <taxon>Rotifera</taxon>
        <taxon>Eurotatoria</taxon>
        <taxon>Bdelloidea</taxon>
        <taxon>Philodinida</taxon>
        <taxon>Philodinidae</taxon>
        <taxon>Rotaria</taxon>
    </lineage>
</organism>
<accession>A0A8S2W6S0</accession>
<feature type="compositionally biased region" description="Polar residues" evidence="1">
    <location>
        <begin position="48"/>
        <end position="59"/>
    </location>
</feature>
<feature type="non-terminal residue" evidence="2">
    <location>
        <position position="1"/>
    </location>
</feature>
<feature type="region of interest" description="Disordered" evidence="1">
    <location>
        <begin position="30"/>
        <end position="59"/>
    </location>
</feature>
<evidence type="ECO:0000256" key="1">
    <source>
        <dbReference type="SAM" id="MobiDB-lite"/>
    </source>
</evidence>
<reference evidence="2" key="1">
    <citation type="submission" date="2021-02" db="EMBL/GenBank/DDBJ databases">
        <authorList>
            <person name="Nowell W R."/>
        </authorList>
    </citation>
    <scope>NUCLEOTIDE SEQUENCE</scope>
</reference>
<gene>
    <name evidence="2" type="ORF">BYL167_LOCUS33034</name>
    <name evidence="3" type="ORF">BYL167_LOCUS39353</name>
    <name evidence="4" type="ORF">GIL414_LOCUS50476</name>
</gene>
<evidence type="ECO:0000313" key="5">
    <source>
        <dbReference type="Proteomes" id="UP000681967"/>
    </source>
</evidence>
<dbReference type="EMBL" id="CAJOBH010063005">
    <property type="protein sequence ID" value="CAF4434443.1"/>
    <property type="molecule type" value="Genomic_DNA"/>
</dbReference>